<evidence type="ECO:0000313" key="2">
    <source>
        <dbReference type="Proteomes" id="UP000236291"/>
    </source>
</evidence>
<comment type="caution">
    <text evidence="1">The sequence shown here is derived from an EMBL/GenBank/DDBJ whole genome shotgun (WGS) entry which is preliminary data.</text>
</comment>
<dbReference type="AlphaFoldDB" id="A0A2K3M799"/>
<dbReference type="EMBL" id="ASHM01051722">
    <property type="protein sequence ID" value="PNX86640.1"/>
    <property type="molecule type" value="Genomic_DNA"/>
</dbReference>
<reference evidence="1 2" key="2">
    <citation type="journal article" date="2017" name="Front. Plant Sci.">
        <title>Gene Classification and Mining of Molecular Markers Useful in Red Clover (Trifolium pratense) Breeding.</title>
        <authorList>
            <person name="Istvanek J."/>
            <person name="Dluhosova J."/>
            <person name="Dluhos P."/>
            <person name="Patkova L."/>
            <person name="Nedelnik J."/>
            <person name="Repkova J."/>
        </authorList>
    </citation>
    <scope>NUCLEOTIDE SEQUENCE [LARGE SCALE GENOMIC DNA]</scope>
    <source>
        <strain evidence="2">cv. Tatra</strain>
        <tissue evidence="1">Young leaves</tissue>
    </source>
</reference>
<sequence length="92" mass="10092">MDLLVCARASALVCPPIQIHLHVYCVICDVLYLEIVRVDVIDGLRITYFWIKEQLEKEKAGGVDVTSYGSSKVVSTQAPVQLGSLRAADGNE</sequence>
<dbReference type="Proteomes" id="UP000236291">
    <property type="component" value="Unassembled WGS sequence"/>
</dbReference>
<evidence type="ECO:0000313" key="1">
    <source>
        <dbReference type="EMBL" id="PNX86640.1"/>
    </source>
</evidence>
<dbReference type="STRING" id="57577.A0A2K3M799"/>
<protein>
    <submittedName>
        <fullName evidence="1">GDP-D-mannose-3,5-epimerase</fullName>
    </submittedName>
</protein>
<reference evidence="1 2" key="1">
    <citation type="journal article" date="2014" name="Am. J. Bot.">
        <title>Genome assembly and annotation for red clover (Trifolium pratense; Fabaceae).</title>
        <authorList>
            <person name="Istvanek J."/>
            <person name="Jaros M."/>
            <person name="Krenek A."/>
            <person name="Repkova J."/>
        </authorList>
    </citation>
    <scope>NUCLEOTIDE SEQUENCE [LARGE SCALE GENOMIC DNA]</scope>
    <source>
        <strain evidence="2">cv. Tatra</strain>
        <tissue evidence="1">Young leaves</tissue>
    </source>
</reference>
<organism evidence="1 2">
    <name type="scientific">Trifolium pratense</name>
    <name type="common">Red clover</name>
    <dbReference type="NCBI Taxonomy" id="57577"/>
    <lineage>
        <taxon>Eukaryota</taxon>
        <taxon>Viridiplantae</taxon>
        <taxon>Streptophyta</taxon>
        <taxon>Embryophyta</taxon>
        <taxon>Tracheophyta</taxon>
        <taxon>Spermatophyta</taxon>
        <taxon>Magnoliopsida</taxon>
        <taxon>eudicotyledons</taxon>
        <taxon>Gunneridae</taxon>
        <taxon>Pentapetalae</taxon>
        <taxon>rosids</taxon>
        <taxon>fabids</taxon>
        <taxon>Fabales</taxon>
        <taxon>Fabaceae</taxon>
        <taxon>Papilionoideae</taxon>
        <taxon>50 kb inversion clade</taxon>
        <taxon>NPAAA clade</taxon>
        <taxon>Hologalegina</taxon>
        <taxon>IRL clade</taxon>
        <taxon>Trifolieae</taxon>
        <taxon>Trifolium</taxon>
    </lineage>
</organism>
<gene>
    <name evidence="1" type="ORF">L195_g042721</name>
</gene>
<name>A0A2K3M799_TRIPR</name>
<proteinExistence type="predicted"/>
<accession>A0A2K3M799</accession>